<reference evidence="1" key="1">
    <citation type="journal article" date="2017" name="ISME J.">
        <title>Energy and carbon metabolisms in a deep terrestrial subsurface fluid microbial community.</title>
        <authorList>
            <person name="Momper L."/>
            <person name="Jungbluth S.P."/>
            <person name="Lee M.D."/>
            <person name="Amend J.P."/>
        </authorList>
    </citation>
    <scope>NUCLEOTIDE SEQUENCE [LARGE SCALE GENOMIC DNA]</scope>
    <source>
        <strain evidence="1">SURF_26</strain>
    </source>
</reference>
<gene>
    <name evidence="1" type="ORF">C4541_04175</name>
</gene>
<accession>A0A3A4RFA4</accession>
<comment type="caution">
    <text evidence="1">The sequence shown here is derived from an EMBL/GenBank/DDBJ whole genome shotgun (WGS) entry which is preliminary data.</text>
</comment>
<name>A0A3A4RFA4_9BACT</name>
<sequence>MLTILPVVKIKKSSCRFLLFFYILVYYNYYDVAQVIKNQDDYLHSLKKCDGFWNKLHKIQSIIFN</sequence>
<dbReference type="AlphaFoldDB" id="A0A3A4RFA4"/>
<evidence type="ECO:0000313" key="1">
    <source>
        <dbReference type="EMBL" id="RJP60251.1"/>
    </source>
</evidence>
<dbReference type="Proteomes" id="UP000266426">
    <property type="component" value="Unassembled WGS sequence"/>
</dbReference>
<proteinExistence type="predicted"/>
<reference evidence="1" key="2">
    <citation type="submission" date="2018-03" db="EMBL/GenBank/DDBJ databases">
        <authorList>
            <person name="Keele B.F."/>
        </authorList>
    </citation>
    <scope>NUCLEOTIDE SEQUENCE</scope>
    <source>
        <strain evidence="1">SURF_26</strain>
    </source>
</reference>
<organism evidence="1">
    <name type="scientific">Candidatus Auribacter fodinae</name>
    <dbReference type="NCBI Taxonomy" id="2093366"/>
    <lineage>
        <taxon>Bacteria</taxon>
        <taxon>Pseudomonadati</taxon>
        <taxon>Candidatus Auribacterota</taxon>
        <taxon>Candidatus Auribacteria</taxon>
        <taxon>Candidatus Auribacterales</taxon>
        <taxon>Candidatus Auribacteraceae</taxon>
        <taxon>Candidatus Auribacter</taxon>
    </lineage>
</organism>
<protein>
    <submittedName>
        <fullName evidence="1">Uncharacterized protein</fullName>
    </submittedName>
</protein>
<dbReference type="EMBL" id="QZJZ01000031">
    <property type="protein sequence ID" value="RJP60251.1"/>
    <property type="molecule type" value="Genomic_DNA"/>
</dbReference>